<dbReference type="PANTHER" id="PTHR24121:SF19">
    <property type="entry name" value="OS11G0247700 PROTEIN"/>
    <property type="match status" value="1"/>
</dbReference>
<dbReference type="SUPFAM" id="SSF48403">
    <property type="entry name" value="Ankyrin repeat"/>
    <property type="match status" value="1"/>
</dbReference>
<organism evidence="3 4">
    <name type="scientific">Rhynchospora tenuis</name>
    <dbReference type="NCBI Taxonomy" id="198213"/>
    <lineage>
        <taxon>Eukaryota</taxon>
        <taxon>Viridiplantae</taxon>
        <taxon>Streptophyta</taxon>
        <taxon>Embryophyta</taxon>
        <taxon>Tracheophyta</taxon>
        <taxon>Spermatophyta</taxon>
        <taxon>Magnoliopsida</taxon>
        <taxon>Liliopsida</taxon>
        <taxon>Poales</taxon>
        <taxon>Cyperaceae</taxon>
        <taxon>Cyperoideae</taxon>
        <taxon>Rhynchosporeae</taxon>
        <taxon>Rhynchospora</taxon>
    </lineage>
</organism>
<dbReference type="PROSITE" id="PS50088">
    <property type="entry name" value="ANK_REPEAT"/>
    <property type="match status" value="1"/>
</dbReference>
<dbReference type="Pfam" id="PF12796">
    <property type="entry name" value="Ank_2"/>
    <property type="match status" value="1"/>
</dbReference>
<evidence type="ECO:0000256" key="2">
    <source>
        <dbReference type="SAM" id="MobiDB-lite"/>
    </source>
</evidence>
<evidence type="ECO:0000313" key="4">
    <source>
        <dbReference type="Proteomes" id="UP001210211"/>
    </source>
</evidence>
<sequence>MDSSTSISSHTNEITEDTGASSSFTNGALLEGRPLEVAISEIKTSSLLNLKEPPSGAEDEQNDNKLLKAAVSGNFSEIEQMVLQYPQILLKPTPQGSTCLHISSIFGKEKFCKDVLAQNQSLLTSLNNYRETPLIVAVKSGHVNLATTFLQMYKEQGLNEKTLISDINGDTALHHAIRQGHRELALKLIEAEPHLSRKVNKYNESPLYIAVMRGFNDVFKGLWGTDRCSHKGPYDDNALHAAVRNDNIG</sequence>
<feature type="repeat" description="ANK" evidence="1">
    <location>
        <begin position="168"/>
        <end position="200"/>
    </location>
</feature>
<dbReference type="EMBL" id="JAMRDG010000001">
    <property type="protein sequence ID" value="KAJ3701275.1"/>
    <property type="molecule type" value="Genomic_DNA"/>
</dbReference>
<dbReference type="Gene3D" id="1.25.40.20">
    <property type="entry name" value="Ankyrin repeat-containing domain"/>
    <property type="match status" value="1"/>
</dbReference>
<accession>A0AAD6EUB2</accession>
<name>A0AAD6EUB2_9POAL</name>
<evidence type="ECO:0000313" key="3">
    <source>
        <dbReference type="EMBL" id="KAJ3701275.1"/>
    </source>
</evidence>
<keyword evidence="4" id="KW-1185">Reference proteome</keyword>
<reference evidence="3 4" key="1">
    <citation type="journal article" date="2022" name="Cell">
        <title>Repeat-based holocentromeres influence genome architecture and karyotype evolution.</title>
        <authorList>
            <person name="Hofstatter P.G."/>
            <person name="Thangavel G."/>
            <person name="Lux T."/>
            <person name="Neumann P."/>
            <person name="Vondrak T."/>
            <person name="Novak P."/>
            <person name="Zhang M."/>
            <person name="Costa L."/>
            <person name="Castellani M."/>
            <person name="Scott A."/>
            <person name="Toegelov H."/>
            <person name="Fuchs J."/>
            <person name="Mata-Sucre Y."/>
            <person name="Dias Y."/>
            <person name="Vanzela A.L.L."/>
            <person name="Huettel B."/>
            <person name="Almeida C.C.S."/>
            <person name="Simkova H."/>
            <person name="Souza G."/>
            <person name="Pedrosa-Harand A."/>
            <person name="Macas J."/>
            <person name="Mayer K.F.X."/>
            <person name="Houben A."/>
            <person name="Marques A."/>
        </authorList>
    </citation>
    <scope>NUCLEOTIDE SEQUENCE [LARGE SCALE GENOMIC DNA]</scope>
    <source>
        <strain evidence="3">RhyTen1mFocal</strain>
    </source>
</reference>
<dbReference type="InterPro" id="IPR036770">
    <property type="entry name" value="Ankyrin_rpt-contain_sf"/>
</dbReference>
<dbReference type="AlphaFoldDB" id="A0AAD6EUB2"/>
<evidence type="ECO:0008006" key="5">
    <source>
        <dbReference type="Google" id="ProtNLM"/>
    </source>
</evidence>
<comment type="caution">
    <text evidence="3">The sequence shown here is derived from an EMBL/GenBank/DDBJ whole genome shotgun (WGS) entry which is preliminary data.</text>
</comment>
<keyword evidence="1" id="KW-0040">ANK repeat</keyword>
<protein>
    <recommendedName>
        <fullName evidence="5">Ankyrin</fullName>
    </recommendedName>
</protein>
<dbReference type="InterPro" id="IPR002110">
    <property type="entry name" value="Ankyrin_rpt"/>
</dbReference>
<proteinExistence type="predicted"/>
<feature type="region of interest" description="Disordered" evidence="2">
    <location>
        <begin position="1"/>
        <end position="26"/>
    </location>
</feature>
<dbReference type="SMART" id="SM00248">
    <property type="entry name" value="ANK"/>
    <property type="match status" value="4"/>
</dbReference>
<evidence type="ECO:0000256" key="1">
    <source>
        <dbReference type="PROSITE-ProRule" id="PRU00023"/>
    </source>
</evidence>
<dbReference type="Proteomes" id="UP001210211">
    <property type="component" value="Unassembled WGS sequence"/>
</dbReference>
<dbReference type="PROSITE" id="PS50297">
    <property type="entry name" value="ANK_REP_REGION"/>
    <property type="match status" value="1"/>
</dbReference>
<dbReference type="PANTHER" id="PTHR24121">
    <property type="entry name" value="NO MECHANORECEPTOR POTENTIAL C, ISOFORM D-RELATED"/>
    <property type="match status" value="1"/>
</dbReference>
<gene>
    <name evidence="3" type="ORF">LUZ61_004980</name>
</gene>